<sequence>MVHQSAPLAAPLQTGSPMAPNWEGPYRVIDVIRDGTYMLATMEGRVGTSQTYENFTHYDISKATRLVLIRSKYKRCREQK</sequence>
<reference evidence="2 3" key="1">
    <citation type="journal article" date="2014" name="Agronomy (Basel)">
        <title>A Draft Genome Sequence for Ensete ventricosum, the Drought-Tolerant Tree Against Hunger.</title>
        <authorList>
            <person name="Harrison J."/>
            <person name="Moore K.A."/>
            <person name="Paszkiewicz K."/>
            <person name="Jones T."/>
            <person name="Grant M."/>
            <person name="Ambacheew D."/>
            <person name="Muzemil S."/>
            <person name="Studholme D.J."/>
        </authorList>
    </citation>
    <scope>NUCLEOTIDE SEQUENCE [LARGE SCALE GENOMIC DNA]</scope>
</reference>
<dbReference type="AlphaFoldDB" id="A0A426ZU45"/>
<comment type="caution">
    <text evidence="2">The sequence shown here is derived from an EMBL/GenBank/DDBJ whole genome shotgun (WGS) entry which is preliminary data.</text>
</comment>
<gene>
    <name evidence="2" type="ORF">B296_00027386</name>
</gene>
<organism evidence="2 3">
    <name type="scientific">Ensete ventricosum</name>
    <name type="common">Abyssinian banana</name>
    <name type="synonym">Musa ensete</name>
    <dbReference type="NCBI Taxonomy" id="4639"/>
    <lineage>
        <taxon>Eukaryota</taxon>
        <taxon>Viridiplantae</taxon>
        <taxon>Streptophyta</taxon>
        <taxon>Embryophyta</taxon>
        <taxon>Tracheophyta</taxon>
        <taxon>Spermatophyta</taxon>
        <taxon>Magnoliopsida</taxon>
        <taxon>Liliopsida</taxon>
        <taxon>Zingiberales</taxon>
        <taxon>Musaceae</taxon>
        <taxon>Ensete</taxon>
    </lineage>
</organism>
<accession>A0A426ZU45</accession>
<evidence type="ECO:0000256" key="1">
    <source>
        <dbReference type="SAM" id="MobiDB-lite"/>
    </source>
</evidence>
<protein>
    <submittedName>
        <fullName evidence="2">Uncharacterized protein</fullName>
    </submittedName>
</protein>
<proteinExistence type="predicted"/>
<evidence type="ECO:0000313" key="3">
    <source>
        <dbReference type="Proteomes" id="UP000287651"/>
    </source>
</evidence>
<dbReference type="Proteomes" id="UP000287651">
    <property type="component" value="Unassembled WGS sequence"/>
</dbReference>
<name>A0A426ZU45_ENSVE</name>
<feature type="region of interest" description="Disordered" evidence="1">
    <location>
        <begin position="1"/>
        <end position="22"/>
    </location>
</feature>
<evidence type="ECO:0000313" key="2">
    <source>
        <dbReference type="EMBL" id="RRT67491.1"/>
    </source>
</evidence>
<dbReference type="EMBL" id="AMZH03005029">
    <property type="protein sequence ID" value="RRT67491.1"/>
    <property type="molecule type" value="Genomic_DNA"/>
</dbReference>